<protein>
    <submittedName>
        <fullName evidence="2">Sigma-54 interaction domain-containing protein</fullName>
    </submittedName>
</protein>
<dbReference type="InterPro" id="IPR002078">
    <property type="entry name" value="Sigma_54_int"/>
</dbReference>
<name>A0A1I4G3S3_9PROT</name>
<dbReference type="InterPro" id="IPR027417">
    <property type="entry name" value="P-loop_NTPase"/>
</dbReference>
<dbReference type="EMBL" id="FOSP01000047">
    <property type="protein sequence ID" value="SFL24782.1"/>
    <property type="molecule type" value="Genomic_DNA"/>
</dbReference>
<dbReference type="STRING" id="52441.SAMN05216302_104713"/>
<sequence length="36" mass="3917">MIGQSKNFMGILKLIEKISHCITPVLIEGETGTGKE</sequence>
<dbReference type="AlphaFoldDB" id="A0A1I4G3S3"/>
<keyword evidence="3" id="KW-1185">Reference proteome</keyword>
<dbReference type="GO" id="GO:0006355">
    <property type="term" value="P:regulation of DNA-templated transcription"/>
    <property type="evidence" value="ECO:0007669"/>
    <property type="project" value="InterPro"/>
</dbReference>
<evidence type="ECO:0000313" key="3">
    <source>
        <dbReference type="Proteomes" id="UP000199533"/>
    </source>
</evidence>
<evidence type="ECO:0000259" key="1">
    <source>
        <dbReference type="Pfam" id="PF00158"/>
    </source>
</evidence>
<dbReference type="GO" id="GO:0005524">
    <property type="term" value="F:ATP binding"/>
    <property type="evidence" value="ECO:0007669"/>
    <property type="project" value="InterPro"/>
</dbReference>
<organism evidence="2 3">
    <name type="scientific">Nitrosomonas aestuarii</name>
    <dbReference type="NCBI Taxonomy" id="52441"/>
    <lineage>
        <taxon>Bacteria</taxon>
        <taxon>Pseudomonadati</taxon>
        <taxon>Pseudomonadota</taxon>
        <taxon>Betaproteobacteria</taxon>
        <taxon>Nitrosomonadales</taxon>
        <taxon>Nitrosomonadaceae</taxon>
        <taxon>Nitrosomonas</taxon>
    </lineage>
</organism>
<dbReference type="Proteomes" id="UP000199533">
    <property type="component" value="Unassembled WGS sequence"/>
</dbReference>
<dbReference type="OrthoDB" id="9805953at2"/>
<dbReference type="RefSeq" id="WP_139218604.1">
    <property type="nucleotide sequence ID" value="NZ_FOSP01000047.1"/>
</dbReference>
<gene>
    <name evidence="2" type="ORF">SAMN05216302_104713</name>
</gene>
<proteinExistence type="predicted"/>
<reference evidence="3" key="1">
    <citation type="submission" date="2016-10" db="EMBL/GenBank/DDBJ databases">
        <authorList>
            <person name="Varghese N."/>
            <person name="Submissions S."/>
        </authorList>
    </citation>
    <scope>NUCLEOTIDE SEQUENCE [LARGE SCALE GENOMIC DNA]</scope>
    <source>
        <strain evidence="3">Nm69</strain>
    </source>
</reference>
<dbReference type="Gene3D" id="3.40.50.300">
    <property type="entry name" value="P-loop containing nucleotide triphosphate hydrolases"/>
    <property type="match status" value="1"/>
</dbReference>
<accession>A0A1I4G3S3</accession>
<feature type="domain" description="Sigma-54 factor interaction" evidence="1">
    <location>
        <begin position="1"/>
        <end position="36"/>
    </location>
</feature>
<evidence type="ECO:0000313" key="2">
    <source>
        <dbReference type="EMBL" id="SFL24782.1"/>
    </source>
</evidence>
<dbReference type="Pfam" id="PF00158">
    <property type="entry name" value="Sigma54_activat"/>
    <property type="match status" value="1"/>
</dbReference>